<dbReference type="Proteomes" id="UP001354989">
    <property type="component" value="Plasmid pPP1"/>
</dbReference>
<reference evidence="1 2" key="1">
    <citation type="submission" date="2021-12" db="EMBL/GenBank/DDBJ databases">
        <title>Genome sequencing of bacteria with rrn-lacking chromosome and rrn-plasmid.</title>
        <authorList>
            <person name="Anda M."/>
            <person name="Iwasaki W."/>
        </authorList>
    </citation>
    <scope>NUCLEOTIDE SEQUENCE [LARGE SCALE GENOMIC DNA]</scope>
    <source>
        <strain evidence="1 2">NBRC 101262</strain>
        <plasmid evidence="1 2">pPP1</plasmid>
    </source>
</reference>
<gene>
    <name evidence="1" type="ORF">PEPS_30850</name>
</gene>
<dbReference type="EMBL" id="AP025293">
    <property type="protein sequence ID" value="BDD00805.1"/>
    <property type="molecule type" value="Genomic_DNA"/>
</dbReference>
<geneLocation type="plasmid" evidence="1 2">
    <name>pPP1</name>
</geneLocation>
<protein>
    <submittedName>
        <fullName evidence="1">Uncharacterized protein</fullName>
    </submittedName>
</protein>
<keyword evidence="2" id="KW-1185">Reference proteome</keyword>
<keyword evidence="1" id="KW-0614">Plasmid</keyword>
<evidence type="ECO:0000313" key="2">
    <source>
        <dbReference type="Proteomes" id="UP001354989"/>
    </source>
</evidence>
<sequence length="57" mass="6643">MKGGSFNKEPPFLLKIMDRGEMISMTSGFIPLKSTSDLYIHYKHHQKMQKSISNRRT</sequence>
<organism evidence="1 2">
    <name type="scientific">Persicobacter psychrovividus</name>
    <dbReference type="NCBI Taxonomy" id="387638"/>
    <lineage>
        <taxon>Bacteria</taxon>
        <taxon>Pseudomonadati</taxon>
        <taxon>Bacteroidota</taxon>
        <taxon>Cytophagia</taxon>
        <taxon>Cytophagales</taxon>
        <taxon>Persicobacteraceae</taxon>
        <taxon>Persicobacter</taxon>
    </lineage>
</organism>
<proteinExistence type="predicted"/>
<name>A0ABM7VJ37_9BACT</name>
<evidence type="ECO:0000313" key="1">
    <source>
        <dbReference type="EMBL" id="BDD00805.1"/>
    </source>
</evidence>
<accession>A0ABM7VJ37</accession>